<name>A0A194WWW5_MOLSC</name>
<reference evidence="2 3" key="1">
    <citation type="submission" date="2015-10" db="EMBL/GenBank/DDBJ databases">
        <title>Full genome of DAOMC 229536 Phialocephala scopiformis, a fungal endophyte of spruce producing the potent anti-insectan compound rugulosin.</title>
        <authorList>
            <consortium name="DOE Joint Genome Institute"/>
            <person name="Walker A.K."/>
            <person name="Frasz S.L."/>
            <person name="Seifert K.A."/>
            <person name="Miller J.D."/>
            <person name="Mondo S.J."/>
            <person name="Labutti K."/>
            <person name="Lipzen A."/>
            <person name="Dockter R."/>
            <person name="Kennedy M."/>
            <person name="Grigoriev I.V."/>
            <person name="Spatafora J.W."/>
        </authorList>
    </citation>
    <scope>NUCLEOTIDE SEQUENCE [LARGE SCALE GENOMIC DNA]</scope>
    <source>
        <strain evidence="2 3">CBS 120377</strain>
    </source>
</reference>
<sequence>MSSTDKAAQDAKRTAISYATDWGKSPLPPTLLATLITALHARPFQPLPMLFPSVLLFSTYLNLSSYVVDSAGITAAWSGLYLLMARRRTGYMGKTFTARLGSKYGARGLTRGAAMVLAGANLVGGGVTYAFGKGGKEEDRSV</sequence>
<dbReference type="RefSeq" id="XP_018066432.1">
    <property type="nucleotide sequence ID" value="XM_018215730.1"/>
</dbReference>
<dbReference type="GeneID" id="28825456"/>
<keyword evidence="3" id="KW-1185">Reference proteome</keyword>
<keyword evidence="1" id="KW-0472">Membrane</keyword>
<accession>A0A194WWW5</accession>
<dbReference type="AlphaFoldDB" id="A0A194WWW5"/>
<dbReference type="KEGG" id="psco:LY89DRAFT_688554"/>
<dbReference type="InParanoid" id="A0A194WWW5"/>
<organism evidence="2 3">
    <name type="scientific">Mollisia scopiformis</name>
    <name type="common">Conifer needle endophyte fungus</name>
    <name type="synonym">Phialocephala scopiformis</name>
    <dbReference type="NCBI Taxonomy" id="149040"/>
    <lineage>
        <taxon>Eukaryota</taxon>
        <taxon>Fungi</taxon>
        <taxon>Dikarya</taxon>
        <taxon>Ascomycota</taxon>
        <taxon>Pezizomycotina</taxon>
        <taxon>Leotiomycetes</taxon>
        <taxon>Helotiales</taxon>
        <taxon>Mollisiaceae</taxon>
        <taxon>Mollisia</taxon>
    </lineage>
</organism>
<keyword evidence="1" id="KW-0812">Transmembrane</keyword>
<evidence type="ECO:0000256" key="1">
    <source>
        <dbReference type="SAM" id="Phobius"/>
    </source>
</evidence>
<keyword evidence="1" id="KW-1133">Transmembrane helix</keyword>
<gene>
    <name evidence="2" type="ORF">LY89DRAFT_688554</name>
</gene>
<evidence type="ECO:0000313" key="2">
    <source>
        <dbReference type="EMBL" id="KUJ12077.1"/>
    </source>
</evidence>
<proteinExistence type="predicted"/>
<dbReference type="OrthoDB" id="4868994at2759"/>
<feature type="transmembrane region" description="Helical" evidence="1">
    <location>
        <begin position="63"/>
        <end position="84"/>
    </location>
</feature>
<protein>
    <submittedName>
        <fullName evidence="2">Uncharacterized protein</fullName>
    </submittedName>
</protein>
<dbReference type="Proteomes" id="UP000070700">
    <property type="component" value="Unassembled WGS sequence"/>
</dbReference>
<evidence type="ECO:0000313" key="3">
    <source>
        <dbReference type="Proteomes" id="UP000070700"/>
    </source>
</evidence>
<dbReference type="EMBL" id="KQ947425">
    <property type="protein sequence ID" value="KUJ12077.1"/>
    <property type="molecule type" value="Genomic_DNA"/>
</dbReference>